<evidence type="ECO:0000313" key="6">
    <source>
        <dbReference type="Proteomes" id="UP000697998"/>
    </source>
</evidence>
<dbReference type="InterPro" id="IPR020583">
    <property type="entry name" value="Inositol_monoP_metal-BS"/>
</dbReference>
<comment type="cofactor">
    <cofactor evidence="3">
        <name>Mg(2+)</name>
        <dbReference type="ChEBI" id="CHEBI:18420"/>
    </cofactor>
</comment>
<comment type="caution">
    <text evidence="5">The sequence shown here is derived from an EMBL/GenBank/DDBJ whole genome shotgun (WGS) entry which is preliminary data.</text>
</comment>
<accession>A0A935PZI7</accession>
<dbReference type="EMBL" id="JADJMH010000018">
    <property type="protein sequence ID" value="MBK7676229.1"/>
    <property type="molecule type" value="Genomic_DNA"/>
</dbReference>
<protein>
    <recommendedName>
        <fullName evidence="7">Inositol monophosphatase</fullName>
    </recommendedName>
</protein>
<feature type="binding site" evidence="3">
    <location>
        <position position="27"/>
    </location>
    <ligand>
        <name>Mg(2+)</name>
        <dbReference type="ChEBI" id="CHEBI:18420"/>
        <label>1</label>
        <note>catalytic</note>
    </ligand>
</feature>
<dbReference type="Pfam" id="PF00459">
    <property type="entry name" value="Inositol_P"/>
    <property type="match status" value="1"/>
</dbReference>
<dbReference type="InterPro" id="IPR000760">
    <property type="entry name" value="Inositol_monophosphatase-like"/>
</dbReference>
<dbReference type="PROSITE" id="PS00629">
    <property type="entry name" value="IMP_1"/>
    <property type="match status" value="1"/>
</dbReference>
<evidence type="ECO:0008006" key="7">
    <source>
        <dbReference type="Google" id="ProtNLM"/>
    </source>
</evidence>
<dbReference type="GO" id="GO:0046872">
    <property type="term" value="F:metal ion binding"/>
    <property type="evidence" value="ECO:0007669"/>
    <property type="project" value="UniProtKB-KW"/>
</dbReference>
<dbReference type="SUPFAM" id="SSF56655">
    <property type="entry name" value="Carbohydrate phosphatase"/>
    <property type="match status" value="1"/>
</dbReference>
<keyword evidence="2 3" id="KW-0460">Magnesium</keyword>
<evidence type="ECO:0000256" key="2">
    <source>
        <dbReference type="ARBA" id="ARBA00022842"/>
    </source>
</evidence>
<dbReference type="AlphaFoldDB" id="A0A935PZI7"/>
<evidence type="ECO:0000313" key="5">
    <source>
        <dbReference type="EMBL" id="MBK7676229.1"/>
    </source>
</evidence>
<sequence>MTPAAQEASGGNGSSDDLGLWSIDPIDGTTNFINGFTVFCPSPSPGCVRGAPPGGDLQPDHD</sequence>
<keyword evidence="1 3" id="KW-0479">Metal-binding</keyword>
<proteinExistence type="predicted"/>
<evidence type="ECO:0000256" key="3">
    <source>
        <dbReference type="PIRSR" id="PIRSR600760-2"/>
    </source>
</evidence>
<dbReference type="Gene3D" id="3.30.540.10">
    <property type="entry name" value="Fructose-1,6-Bisphosphatase, subunit A, domain 1"/>
    <property type="match status" value="1"/>
</dbReference>
<feature type="binding site" evidence="3">
    <location>
        <position position="24"/>
    </location>
    <ligand>
        <name>Mg(2+)</name>
        <dbReference type="ChEBI" id="CHEBI:18420"/>
        <label>1</label>
        <note>catalytic</note>
    </ligand>
</feature>
<name>A0A935PZI7_9PROT</name>
<dbReference type="Proteomes" id="UP000697998">
    <property type="component" value="Unassembled WGS sequence"/>
</dbReference>
<organism evidence="5 6">
    <name type="scientific">Candidatus Accumulibacter proximus</name>
    <dbReference type="NCBI Taxonomy" id="2954385"/>
    <lineage>
        <taxon>Bacteria</taxon>
        <taxon>Pseudomonadati</taxon>
        <taxon>Pseudomonadota</taxon>
        <taxon>Betaproteobacteria</taxon>
        <taxon>Candidatus Accumulibacter</taxon>
    </lineage>
</organism>
<gene>
    <name evidence="5" type="ORF">IPJ27_16595</name>
</gene>
<reference evidence="5 6" key="1">
    <citation type="submission" date="2020-10" db="EMBL/GenBank/DDBJ databases">
        <title>Connecting structure to function with the recovery of over 1000 high-quality activated sludge metagenome-assembled genomes encoding full-length rRNA genes using long-read sequencing.</title>
        <authorList>
            <person name="Singleton C.M."/>
            <person name="Petriglieri F."/>
            <person name="Kristensen J.M."/>
            <person name="Kirkegaard R.H."/>
            <person name="Michaelsen T.Y."/>
            <person name="Andersen M.H."/>
            <person name="Karst S.M."/>
            <person name="Dueholm M.S."/>
            <person name="Nielsen P.H."/>
            <person name="Albertsen M."/>
        </authorList>
    </citation>
    <scope>NUCLEOTIDE SEQUENCE [LARGE SCALE GENOMIC DNA]</scope>
    <source>
        <strain evidence="5">EsbW_18-Q3-R4-48_BATAC.285</strain>
    </source>
</reference>
<evidence type="ECO:0000256" key="4">
    <source>
        <dbReference type="SAM" id="MobiDB-lite"/>
    </source>
</evidence>
<feature type="binding site" evidence="3">
    <location>
        <position position="26"/>
    </location>
    <ligand>
        <name>Mg(2+)</name>
        <dbReference type="ChEBI" id="CHEBI:18420"/>
        <label>1</label>
        <note>catalytic</note>
    </ligand>
</feature>
<feature type="region of interest" description="Disordered" evidence="4">
    <location>
        <begin position="1"/>
        <end position="20"/>
    </location>
</feature>
<evidence type="ECO:0000256" key="1">
    <source>
        <dbReference type="ARBA" id="ARBA00022723"/>
    </source>
</evidence>